<organism evidence="1 2">
    <name type="scientific">Macrolepiota fuliginosa MF-IS2</name>
    <dbReference type="NCBI Taxonomy" id="1400762"/>
    <lineage>
        <taxon>Eukaryota</taxon>
        <taxon>Fungi</taxon>
        <taxon>Dikarya</taxon>
        <taxon>Basidiomycota</taxon>
        <taxon>Agaricomycotina</taxon>
        <taxon>Agaricomycetes</taxon>
        <taxon>Agaricomycetidae</taxon>
        <taxon>Agaricales</taxon>
        <taxon>Agaricineae</taxon>
        <taxon>Agaricaceae</taxon>
        <taxon>Macrolepiota</taxon>
    </lineage>
</organism>
<comment type="caution">
    <text evidence="1">The sequence shown here is derived from an EMBL/GenBank/DDBJ whole genome shotgun (WGS) entry which is preliminary data.</text>
</comment>
<dbReference type="EMBL" id="MU151204">
    <property type="protein sequence ID" value="KAF9447339.1"/>
    <property type="molecule type" value="Genomic_DNA"/>
</dbReference>
<dbReference type="Gene3D" id="3.40.50.300">
    <property type="entry name" value="P-loop containing nucleotide triphosphate hydrolases"/>
    <property type="match status" value="1"/>
</dbReference>
<dbReference type="InterPro" id="IPR027417">
    <property type="entry name" value="P-loop_NTPase"/>
</dbReference>
<dbReference type="Proteomes" id="UP000807342">
    <property type="component" value="Unassembled WGS sequence"/>
</dbReference>
<name>A0A9P6C3C6_9AGAR</name>
<sequence>MKAEAHTGRTVQPASLPLKAKLHRSLTGVPPLPFKWFNSESQTPPHTATIPSEAISPPATAVGLEIARKRTYLNEARSPLGENKNITPPKITDTDIVVLLLGPSGSGKTSFISTAAGIDGGVGHGLKSLTSEIDVIKVRVPHGAQSIDVVLVDTPGFDNAHRSDYQTLKLISDWLKRTRENVLLHGILYFHGISDNRVENTSLRDLAMFEKLCGPQWLERVVMVTTMWDELQDEEVGRRREEELESTFWKGILSQGSTTARYKNSKESAWHILERF</sequence>
<feature type="non-terminal residue" evidence="1">
    <location>
        <position position="276"/>
    </location>
</feature>
<proteinExistence type="predicted"/>
<protein>
    <recommendedName>
        <fullName evidence="3">G domain-containing protein</fullName>
    </recommendedName>
</protein>
<reference evidence="1" key="1">
    <citation type="submission" date="2020-11" db="EMBL/GenBank/DDBJ databases">
        <authorList>
            <consortium name="DOE Joint Genome Institute"/>
            <person name="Ahrendt S."/>
            <person name="Riley R."/>
            <person name="Andreopoulos W."/>
            <person name="Labutti K."/>
            <person name="Pangilinan J."/>
            <person name="Ruiz-Duenas F.J."/>
            <person name="Barrasa J.M."/>
            <person name="Sanchez-Garcia M."/>
            <person name="Camarero S."/>
            <person name="Miyauchi S."/>
            <person name="Serrano A."/>
            <person name="Linde D."/>
            <person name="Babiker R."/>
            <person name="Drula E."/>
            <person name="Ayuso-Fernandez I."/>
            <person name="Pacheco R."/>
            <person name="Padilla G."/>
            <person name="Ferreira P."/>
            <person name="Barriuso J."/>
            <person name="Kellner H."/>
            <person name="Castanera R."/>
            <person name="Alfaro M."/>
            <person name="Ramirez L."/>
            <person name="Pisabarro A.G."/>
            <person name="Kuo A."/>
            <person name="Tritt A."/>
            <person name="Lipzen A."/>
            <person name="He G."/>
            <person name="Yan M."/>
            <person name="Ng V."/>
            <person name="Cullen D."/>
            <person name="Martin F."/>
            <person name="Rosso M.-N."/>
            <person name="Henrissat B."/>
            <person name="Hibbett D."/>
            <person name="Martinez A.T."/>
            <person name="Grigoriev I.V."/>
        </authorList>
    </citation>
    <scope>NUCLEOTIDE SEQUENCE</scope>
    <source>
        <strain evidence="1">MF-IS2</strain>
    </source>
</reference>
<gene>
    <name evidence="1" type="ORF">P691DRAFT_706948</name>
</gene>
<evidence type="ECO:0008006" key="3">
    <source>
        <dbReference type="Google" id="ProtNLM"/>
    </source>
</evidence>
<evidence type="ECO:0000313" key="2">
    <source>
        <dbReference type="Proteomes" id="UP000807342"/>
    </source>
</evidence>
<dbReference type="SUPFAM" id="SSF52540">
    <property type="entry name" value="P-loop containing nucleoside triphosphate hydrolases"/>
    <property type="match status" value="1"/>
</dbReference>
<dbReference type="OrthoDB" id="8954335at2759"/>
<dbReference type="CDD" id="cd00882">
    <property type="entry name" value="Ras_like_GTPase"/>
    <property type="match status" value="1"/>
</dbReference>
<accession>A0A9P6C3C6</accession>
<dbReference type="AlphaFoldDB" id="A0A9P6C3C6"/>
<evidence type="ECO:0000313" key="1">
    <source>
        <dbReference type="EMBL" id="KAF9447339.1"/>
    </source>
</evidence>
<keyword evidence="2" id="KW-1185">Reference proteome</keyword>